<keyword evidence="2" id="KW-1185">Reference proteome</keyword>
<proteinExistence type="predicted"/>
<organism evidence="1 2">
    <name type="scientific">Ornithinibacillus xuwenensis</name>
    <dbReference type="NCBI Taxonomy" id="3144668"/>
    <lineage>
        <taxon>Bacteria</taxon>
        <taxon>Bacillati</taxon>
        <taxon>Bacillota</taxon>
        <taxon>Bacilli</taxon>
        <taxon>Bacillales</taxon>
        <taxon>Bacillaceae</taxon>
        <taxon>Ornithinibacillus</taxon>
    </lineage>
</organism>
<reference evidence="1 2" key="1">
    <citation type="submission" date="2024-05" db="EMBL/GenBank/DDBJ databases">
        <authorList>
            <person name="Haq I."/>
            <person name="Ullah Z."/>
            <person name="Ahmad R."/>
            <person name="Li M."/>
            <person name="Tong Y."/>
        </authorList>
    </citation>
    <scope>NUCLEOTIDE SEQUENCE [LARGE SCALE GENOMIC DNA]</scope>
    <source>
        <strain evidence="1 2">16A2E</strain>
    </source>
</reference>
<dbReference type="RefSeq" id="WP_345826445.1">
    <property type="nucleotide sequence ID" value="NZ_JBDIML010000008.1"/>
</dbReference>
<dbReference type="Proteomes" id="UP001444625">
    <property type="component" value="Unassembled WGS sequence"/>
</dbReference>
<accession>A0ABU9XKX9</accession>
<dbReference type="EMBL" id="JBDIML010000008">
    <property type="protein sequence ID" value="MEN2768950.1"/>
    <property type="molecule type" value="Genomic_DNA"/>
</dbReference>
<dbReference type="Pfam" id="PF10978">
    <property type="entry name" value="DUF2785"/>
    <property type="match status" value="1"/>
</dbReference>
<name>A0ABU9XKX9_9BACI</name>
<comment type="caution">
    <text evidence="1">The sequence shown here is derived from an EMBL/GenBank/DDBJ whole genome shotgun (WGS) entry which is preliminary data.</text>
</comment>
<evidence type="ECO:0000313" key="2">
    <source>
        <dbReference type="Proteomes" id="UP001444625"/>
    </source>
</evidence>
<dbReference type="InterPro" id="IPR021247">
    <property type="entry name" value="DUF2785"/>
</dbReference>
<protein>
    <submittedName>
        <fullName evidence="1">DUF2785 domain-containing protein</fullName>
    </submittedName>
</protein>
<gene>
    <name evidence="1" type="ORF">ABC228_17390</name>
</gene>
<evidence type="ECO:0000313" key="1">
    <source>
        <dbReference type="EMBL" id="MEN2768950.1"/>
    </source>
</evidence>
<sequence>MNANELKLLLEGFRASDFQQQGSMDIGMLTNAMLEHIGSTDPDLRDLLIYPCFSTLLINGNYPPPELNRILTICLDEKHLFYRIGEVHGDGVFTRSFSSLIIAVLLHINLRQSFLADEQVEEAAVKLLDYVEKETDIRGFVEGKGWAHSIAHIADTLDELVKQPQLTEGKRREIAGAILNKMSFDKGYYLFEEDERMVIPMVSLLQTGIDQDFLYESIKQIADDLQVKFAKDATNLFIYRTNMKQFFKSLLIHLEVIHKHEELQKHIKDALKIINQPYYNV</sequence>